<dbReference type="Proteomes" id="UP000800094">
    <property type="component" value="Unassembled WGS sequence"/>
</dbReference>
<keyword evidence="3" id="KW-1185">Reference proteome</keyword>
<name>A0A6A6J3Q6_9PLEO</name>
<dbReference type="AlphaFoldDB" id="A0A6A6J3Q6"/>
<dbReference type="RefSeq" id="XP_033692280.1">
    <property type="nucleotide sequence ID" value="XM_033827727.1"/>
</dbReference>
<accession>A0A6A6J3Q6</accession>
<gene>
    <name evidence="2" type="ORF">BU26DRAFT_513978</name>
</gene>
<evidence type="ECO:0000313" key="3">
    <source>
        <dbReference type="Proteomes" id="UP000800094"/>
    </source>
</evidence>
<organism evidence="2 3">
    <name type="scientific">Trematosphaeria pertusa</name>
    <dbReference type="NCBI Taxonomy" id="390896"/>
    <lineage>
        <taxon>Eukaryota</taxon>
        <taxon>Fungi</taxon>
        <taxon>Dikarya</taxon>
        <taxon>Ascomycota</taxon>
        <taxon>Pezizomycotina</taxon>
        <taxon>Dothideomycetes</taxon>
        <taxon>Pleosporomycetidae</taxon>
        <taxon>Pleosporales</taxon>
        <taxon>Massarineae</taxon>
        <taxon>Trematosphaeriaceae</taxon>
        <taxon>Trematosphaeria</taxon>
    </lineage>
</organism>
<evidence type="ECO:0000313" key="2">
    <source>
        <dbReference type="EMBL" id="KAF2257276.1"/>
    </source>
</evidence>
<proteinExistence type="predicted"/>
<reference evidence="2" key="1">
    <citation type="journal article" date="2020" name="Stud. Mycol.">
        <title>101 Dothideomycetes genomes: a test case for predicting lifestyles and emergence of pathogens.</title>
        <authorList>
            <person name="Haridas S."/>
            <person name="Albert R."/>
            <person name="Binder M."/>
            <person name="Bloem J."/>
            <person name="Labutti K."/>
            <person name="Salamov A."/>
            <person name="Andreopoulos B."/>
            <person name="Baker S."/>
            <person name="Barry K."/>
            <person name="Bills G."/>
            <person name="Bluhm B."/>
            <person name="Cannon C."/>
            <person name="Castanera R."/>
            <person name="Culley D."/>
            <person name="Daum C."/>
            <person name="Ezra D."/>
            <person name="Gonzalez J."/>
            <person name="Henrissat B."/>
            <person name="Kuo A."/>
            <person name="Liang C."/>
            <person name="Lipzen A."/>
            <person name="Lutzoni F."/>
            <person name="Magnuson J."/>
            <person name="Mondo S."/>
            <person name="Nolan M."/>
            <person name="Ohm R."/>
            <person name="Pangilinan J."/>
            <person name="Park H.-J."/>
            <person name="Ramirez L."/>
            <person name="Alfaro M."/>
            <person name="Sun H."/>
            <person name="Tritt A."/>
            <person name="Yoshinaga Y."/>
            <person name="Zwiers L.-H."/>
            <person name="Turgeon B."/>
            <person name="Goodwin S."/>
            <person name="Spatafora J."/>
            <person name="Crous P."/>
            <person name="Grigoriev I."/>
        </authorList>
    </citation>
    <scope>NUCLEOTIDE SEQUENCE</scope>
    <source>
        <strain evidence="2">CBS 122368</strain>
    </source>
</reference>
<protein>
    <submittedName>
        <fullName evidence="2">Uncharacterized protein</fullName>
    </submittedName>
</protein>
<sequence length="214" mass="24445">MKLIFSLLAKHTPKTFKVSYSPDYTTFIIHHILSDSQHPLYELRKREYEKRKNEGLWWHVTTFLDLSKSGVVRSWCRRRLRNAFTEELKARGFNEHGKLVKKEALKGLQDRLGELPKNEEGLSLKGSVRLQVLPALISAKYADVRQETGKLVDILLEGMTVEALNGSSTPVARVRKFTRSQWNSSPAKGTPRPSRNQSRKKPKAATHALRRAAS</sequence>
<dbReference type="OrthoDB" id="5238363at2759"/>
<evidence type="ECO:0000256" key="1">
    <source>
        <dbReference type="SAM" id="MobiDB-lite"/>
    </source>
</evidence>
<feature type="region of interest" description="Disordered" evidence="1">
    <location>
        <begin position="177"/>
        <end position="214"/>
    </location>
</feature>
<feature type="compositionally biased region" description="Basic residues" evidence="1">
    <location>
        <begin position="197"/>
        <end position="214"/>
    </location>
</feature>
<dbReference type="EMBL" id="ML987189">
    <property type="protein sequence ID" value="KAF2257276.1"/>
    <property type="molecule type" value="Genomic_DNA"/>
</dbReference>
<dbReference type="GeneID" id="54581057"/>